<evidence type="ECO:0000259" key="1">
    <source>
        <dbReference type="SMART" id="SM00867"/>
    </source>
</evidence>
<gene>
    <name evidence="2" type="ORF">SAMN05421819_1244</name>
</gene>
<protein>
    <submittedName>
        <fullName evidence="2">Polyisoprenoid-binding protein YceI</fullName>
    </submittedName>
</protein>
<evidence type="ECO:0000313" key="3">
    <source>
        <dbReference type="Proteomes" id="UP000236728"/>
    </source>
</evidence>
<dbReference type="Gene3D" id="2.40.128.110">
    <property type="entry name" value="Lipid/polyisoprenoid-binding, YceI-like"/>
    <property type="match status" value="1"/>
</dbReference>
<dbReference type="PANTHER" id="PTHR34406:SF1">
    <property type="entry name" value="PROTEIN YCEI"/>
    <property type="match status" value="1"/>
</dbReference>
<accession>A0A1H5UYK9</accession>
<organism evidence="2 3">
    <name type="scientific">Bryocella elongata</name>
    <dbReference type="NCBI Taxonomy" id="863522"/>
    <lineage>
        <taxon>Bacteria</taxon>
        <taxon>Pseudomonadati</taxon>
        <taxon>Acidobacteriota</taxon>
        <taxon>Terriglobia</taxon>
        <taxon>Terriglobales</taxon>
        <taxon>Acidobacteriaceae</taxon>
        <taxon>Bryocella</taxon>
    </lineage>
</organism>
<dbReference type="Pfam" id="PF04264">
    <property type="entry name" value="YceI"/>
    <property type="match status" value="1"/>
</dbReference>
<dbReference type="SMART" id="SM00867">
    <property type="entry name" value="YceI"/>
    <property type="match status" value="1"/>
</dbReference>
<dbReference type="EMBL" id="FNVA01000001">
    <property type="protein sequence ID" value="SEF79541.1"/>
    <property type="molecule type" value="Genomic_DNA"/>
</dbReference>
<keyword evidence="3" id="KW-1185">Reference proteome</keyword>
<dbReference type="SUPFAM" id="SSF101874">
    <property type="entry name" value="YceI-like"/>
    <property type="match status" value="1"/>
</dbReference>
<sequence>MIPTQTFNLWKIDPAHSVAGFKVRHMMISYVKGHFTGLTGVLKLDNTDFSQSKVEASVPTAGVQTGDSNRDEHMQAAEFLNVAEFPTIDFKSSDIRPTGASSYLVVGDLTILGVTKRVTVTIEDVSEPAGDPWGNQRIGLSGFAKIDRREFGLVWNTALETGGVLVGDEVTITLDVQLIKQ</sequence>
<dbReference type="Proteomes" id="UP000236728">
    <property type="component" value="Unassembled WGS sequence"/>
</dbReference>
<dbReference type="PANTHER" id="PTHR34406">
    <property type="entry name" value="PROTEIN YCEI"/>
    <property type="match status" value="1"/>
</dbReference>
<dbReference type="OrthoDB" id="9811006at2"/>
<dbReference type="AlphaFoldDB" id="A0A1H5UYK9"/>
<dbReference type="InterPro" id="IPR007372">
    <property type="entry name" value="Lipid/polyisoprenoid-bd_YceI"/>
</dbReference>
<name>A0A1H5UYK9_9BACT</name>
<dbReference type="RefSeq" id="WP_103932039.1">
    <property type="nucleotide sequence ID" value="NZ_FNVA01000001.1"/>
</dbReference>
<reference evidence="2 3" key="1">
    <citation type="submission" date="2016-10" db="EMBL/GenBank/DDBJ databases">
        <authorList>
            <person name="de Groot N.N."/>
        </authorList>
    </citation>
    <scope>NUCLEOTIDE SEQUENCE [LARGE SCALE GENOMIC DNA]</scope>
    <source>
        <strain evidence="2 3">DSM 22489</strain>
    </source>
</reference>
<proteinExistence type="predicted"/>
<dbReference type="InterPro" id="IPR036761">
    <property type="entry name" value="TTHA0802/YceI-like_sf"/>
</dbReference>
<feature type="domain" description="Lipid/polyisoprenoid-binding YceI-like" evidence="1">
    <location>
        <begin position="9"/>
        <end position="179"/>
    </location>
</feature>
<evidence type="ECO:0000313" key="2">
    <source>
        <dbReference type="EMBL" id="SEF79541.1"/>
    </source>
</evidence>